<protein>
    <submittedName>
        <fullName evidence="2">6115_t:CDS:1</fullName>
    </submittedName>
</protein>
<proteinExistence type="predicted"/>
<feature type="region of interest" description="Disordered" evidence="1">
    <location>
        <begin position="1"/>
        <end position="23"/>
    </location>
</feature>
<accession>A0A9N8VWS5</accession>
<name>A0A9N8VWS5_9GLOM</name>
<dbReference type="EMBL" id="CAJVPZ010000395">
    <property type="protein sequence ID" value="CAG8463725.1"/>
    <property type="molecule type" value="Genomic_DNA"/>
</dbReference>
<dbReference type="OrthoDB" id="2375799at2759"/>
<reference evidence="2" key="1">
    <citation type="submission" date="2021-06" db="EMBL/GenBank/DDBJ databases">
        <authorList>
            <person name="Kallberg Y."/>
            <person name="Tangrot J."/>
            <person name="Rosling A."/>
        </authorList>
    </citation>
    <scope>NUCLEOTIDE SEQUENCE</scope>
    <source>
        <strain evidence="2">IN212</strain>
    </source>
</reference>
<evidence type="ECO:0000313" key="3">
    <source>
        <dbReference type="Proteomes" id="UP000789396"/>
    </source>
</evidence>
<dbReference type="AlphaFoldDB" id="A0A9N8VWS5"/>
<sequence>MNELSTVNTYKSSQSESDEGDDIFEVRQRRVDIKGKAVDRHESVADGIEISNGKESFDSREDEVNNLQIDSVITLLSLDLPYVRVDGRFLVDFRRLKIGPKDNSSWETSDNGCRFEKTSDDSEFWYDDEEEMDIEVECNNWDPYLERVVYILKDYKCERLFIVLRWYLHSL</sequence>
<dbReference type="Proteomes" id="UP000789396">
    <property type="component" value="Unassembled WGS sequence"/>
</dbReference>
<feature type="compositionally biased region" description="Polar residues" evidence="1">
    <location>
        <begin position="1"/>
        <end position="15"/>
    </location>
</feature>
<keyword evidence="3" id="KW-1185">Reference proteome</keyword>
<evidence type="ECO:0000256" key="1">
    <source>
        <dbReference type="SAM" id="MobiDB-lite"/>
    </source>
</evidence>
<evidence type="ECO:0000313" key="2">
    <source>
        <dbReference type="EMBL" id="CAG8463725.1"/>
    </source>
</evidence>
<organism evidence="2 3">
    <name type="scientific">Racocetra fulgida</name>
    <dbReference type="NCBI Taxonomy" id="60492"/>
    <lineage>
        <taxon>Eukaryota</taxon>
        <taxon>Fungi</taxon>
        <taxon>Fungi incertae sedis</taxon>
        <taxon>Mucoromycota</taxon>
        <taxon>Glomeromycotina</taxon>
        <taxon>Glomeromycetes</taxon>
        <taxon>Diversisporales</taxon>
        <taxon>Gigasporaceae</taxon>
        <taxon>Racocetra</taxon>
    </lineage>
</organism>
<comment type="caution">
    <text evidence="2">The sequence shown here is derived from an EMBL/GenBank/DDBJ whole genome shotgun (WGS) entry which is preliminary data.</text>
</comment>
<gene>
    <name evidence="2" type="ORF">RFULGI_LOCUS797</name>
</gene>